<feature type="domain" description="Deacetylase sirtuin-type" evidence="12">
    <location>
        <begin position="5"/>
        <end position="271"/>
    </location>
</feature>
<evidence type="ECO:0000256" key="2">
    <source>
        <dbReference type="ARBA" id="ARBA00022679"/>
    </source>
</evidence>
<dbReference type="GO" id="GO:0017136">
    <property type="term" value="F:histone deacetylase activity, NAD-dependent"/>
    <property type="evidence" value="ECO:0007669"/>
    <property type="project" value="InterPro"/>
</dbReference>
<keyword evidence="4 6" id="KW-0862">Zinc</keyword>
<feature type="binding site" evidence="8">
    <location>
        <begin position="211"/>
        <end position="212"/>
    </location>
    <ligand>
        <name>NAD(+)</name>
        <dbReference type="ChEBI" id="CHEBI:57540"/>
    </ligand>
</feature>
<evidence type="ECO:0000256" key="1">
    <source>
        <dbReference type="ARBA" id="ARBA00006924"/>
    </source>
</evidence>
<evidence type="ECO:0000256" key="11">
    <source>
        <dbReference type="SAM" id="MobiDB-lite"/>
    </source>
</evidence>
<dbReference type="Pfam" id="PF02146">
    <property type="entry name" value="SIR2"/>
    <property type="match status" value="1"/>
</dbReference>
<feature type="active site" description="Proton acceptor" evidence="7 10">
    <location>
        <position position="134"/>
    </location>
</feature>
<feature type="binding site" evidence="8">
    <location>
        <begin position="32"/>
        <end position="36"/>
    </location>
    <ligand>
        <name>NAD(+)</name>
        <dbReference type="ChEBI" id="CHEBI:57540"/>
    </ligand>
</feature>
<name>A0A2V1AYY6_9ASCO</name>
<dbReference type="GeneID" id="37008156"/>
<dbReference type="OrthoDB" id="420264at2759"/>
<feature type="binding site" evidence="8">
    <location>
        <position position="257"/>
    </location>
    <ligand>
        <name>NAD(+)</name>
        <dbReference type="ChEBI" id="CHEBI:57540"/>
    </ligand>
</feature>
<dbReference type="InterPro" id="IPR026591">
    <property type="entry name" value="Sirtuin_cat_small_dom_sf"/>
</dbReference>
<sequence>MFFSSPTPEKKLAPLIEAIQKGNKKVTFFLGAGISTSCGIPDFRSPKTGLYSNLKKLDLPYPEAVFDIDYFRDSPKAFYTLCDELYPGKFVPSKFHYLVRLFQDKDLLKRVYTQNIDTLERLAGLKDEFMVEAHGSFANNHCIDCHEEMSSETLKKHMFDKSKNEGIPVCAKCKGYVKPDITFFGEGLPEKFFYSWRDDADEVDVAIVAGTSLTVMPFANLPSEVGKKTLRTLINKEVVGDFKYSKRKSDIILQHDCDEAAELIADLLGWRKELDELHEKAKAEFSGEKPETAEEKAHEVAEDIKAKEEETGQDEKEKKEESAESKKDDDATDDVEKKLGKLSL</sequence>
<feature type="binding site" evidence="9 10">
    <location>
        <position position="173"/>
    </location>
    <ligand>
        <name>Zn(2+)</name>
        <dbReference type="ChEBI" id="CHEBI:29105"/>
    </ligand>
</feature>
<evidence type="ECO:0000256" key="4">
    <source>
        <dbReference type="ARBA" id="ARBA00022833"/>
    </source>
</evidence>
<comment type="cofactor">
    <cofactor evidence="9">
        <name>Zn(2+)</name>
        <dbReference type="ChEBI" id="CHEBI:29105"/>
    </cofactor>
    <text evidence="9">Binds 1 zinc ion per subunit.</text>
</comment>
<dbReference type="SUPFAM" id="SSF52467">
    <property type="entry name" value="DHS-like NAD/FAD-binding domain"/>
    <property type="match status" value="1"/>
</dbReference>
<feature type="binding site" evidence="9 10">
    <location>
        <position position="145"/>
    </location>
    <ligand>
        <name>Zn(2+)</name>
        <dbReference type="ChEBI" id="CHEBI:29105"/>
    </ligand>
</feature>
<feature type="binding site" evidence="9 10">
    <location>
        <position position="170"/>
    </location>
    <ligand>
        <name>Zn(2+)</name>
        <dbReference type="ChEBI" id="CHEBI:29105"/>
    </ligand>
</feature>
<keyword evidence="3 6" id="KW-0479">Metal-binding</keyword>
<accession>A0A2V1AYY6</accession>
<evidence type="ECO:0000256" key="10">
    <source>
        <dbReference type="PROSITE-ProRule" id="PRU00236"/>
    </source>
</evidence>
<dbReference type="GO" id="GO:0008270">
    <property type="term" value="F:zinc ion binding"/>
    <property type="evidence" value="ECO:0007669"/>
    <property type="project" value="UniProtKB-UniRule"/>
</dbReference>
<dbReference type="InterPro" id="IPR017328">
    <property type="entry name" value="Sirtuin_class_I"/>
</dbReference>
<feature type="binding site" evidence="9 10">
    <location>
        <position position="142"/>
    </location>
    <ligand>
        <name>Zn(2+)</name>
        <dbReference type="ChEBI" id="CHEBI:29105"/>
    </ligand>
</feature>
<dbReference type="PIRSF" id="PIRSF037938">
    <property type="entry name" value="SIR2_euk"/>
    <property type="match status" value="1"/>
</dbReference>
<gene>
    <name evidence="13" type="ORF">CXQ85_002825</name>
</gene>
<keyword evidence="2 6" id="KW-0808">Transferase</keyword>
<evidence type="ECO:0000259" key="12">
    <source>
        <dbReference type="PROSITE" id="PS50305"/>
    </source>
</evidence>
<evidence type="ECO:0000313" key="13">
    <source>
        <dbReference type="EMBL" id="PVH23098.1"/>
    </source>
</evidence>
<dbReference type="InterPro" id="IPR029035">
    <property type="entry name" value="DHS-like_NAD/FAD-binding_dom"/>
</dbReference>
<evidence type="ECO:0000256" key="8">
    <source>
        <dbReference type="PIRSR" id="PIRSR037938-2"/>
    </source>
</evidence>
<comment type="similarity">
    <text evidence="1 6">Belongs to the sirtuin family. Class I subfamily.</text>
</comment>
<dbReference type="PROSITE" id="PS50305">
    <property type="entry name" value="SIRTUIN"/>
    <property type="match status" value="1"/>
</dbReference>
<feature type="binding site" evidence="8">
    <location>
        <begin position="42"/>
        <end position="44"/>
    </location>
    <ligand>
        <name>NAD(+)</name>
        <dbReference type="ChEBI" id="CHEBI:57540"/>
    </ligand>
</feature>
<dbReference type="PANTHER" id="PTHR11085:SF6">
    <property type="entry name" value="NAD-DEPENDENT PROTEIN DEACETYLASE SIRTUIN-2"/>
    <property type="match status" value="1"/>
</dbReference>
<evidence type="ECO:0000256" key="9">
    <source>
        <dbReference type="PIRSR" id="PIRSR037938-3"/>
    </source>
</evidence>
<dbReference type="RefSeq" id="XP_025344038.1">
    <property type="nucleotide sequence ID" value="XM_025486488.1"/>
</dbReference>
<reference evidence="13 14" key="1">
    <citation type="submission" date="2017-12" db="EMBL/GenBank/DDBJ databases">
        <title>Genome Sequence of a Multidrug-Resistant Candida haemulonii Isolate from a Patient with Chronic Leg Ulcers in Israel.</title>
        <authorList>
            <person name="Chow N.A."/>
            <person name="Gade L."/>
            <person name="Batra D."/>
            <person name="Rowe L.A."/>
            <person name="Ben-Ami R."/>
            <person name="Loparev V.N."/>
            <person name="Litvintseva A.P."/>
        </authorList>
    </citation>
    <scope>NUCLEOTIDE SEQUENCE [LARGE SCALE GENOMIC DNA]</scope>
    <source>
        <strain evidence="13 14">B11899</strain>
    </source>
</reference>
<comment type="caution">
    <text evidence="13">The sequence shown here is derived from an EMBL/GenBank/DDBJ whole genome shotgun (WGS) entry which is preliminary data.</text>
</comment>
<comment type="catalytic activity">
    <reaction evidence="6">
        <text>N(6)-acetyl-L-lysyl-[protein] + NAD(+) + H2O = 2''-O-acetyl-ADP-D-ribose + nicotinamide + L-lysyl-[protein]</text>
        <dbReference type="Rhea" id="RHEA:43636"/>
        <dbReference type="Rhea" id="RHEA-COMP:9752"/>
        <dbReference type="Rhea" id="RHEA-COMP:10731"/>
        <dbReference type="ChEBI" id="CHEBI:15377"/>
        <dbReference type="ChEBI" id="CHEBI:17154"/>
        <dbReference type="ChEBI" id="CHEBI:29969"/>
        <dbReference type="ChEBI" id="CHEBI:57540"/>
        <dbReference type="ChEBI" id="CHEBI:61930"/>
        <dbReference type="ChEBI" id="CHEBI:83767"/>
        <dbReference type="EC" id="2.3.1.286"/>
    </reaction>
</comment>
<dbReference type="EC" id="2.3.1.286" evidence="6"/>
<evidence type="ECO:0000256" key="7">
    <source>
        <dbReference type="PIRSR" id="PIRSR037938-1"/>
    </source>
</evidence>
<organism evidence="13 14">
    <name type="scientific">Candidozyma haemuli</name>
    <dbReference type="NCBI Taxonomy" id="45357"/>
    <lineage>
        <taxon>Eukaryota</taxon>
        <taxon>Fungi</taxon>
        <taxon>Dikarya</taxon>
        <taxon>Ascomycota</taxon>
        <taxon>Saccharomycotina</taxon>
        <taxon>Pichiomycetes</taxon>
        <taxon>Metschnikowiaceae</taxon>
        <taxon>Candidozyma</taxon>
    </lineage>
</organism>
<evidence type="ECO:0000256" key="6">
    <source>
        <dbReference type="PIRNR" id="PIRNR037938"/>
    </source>
</evidence>
<dbReference type="InterPro" id="IPR026590">
    <property type="entry name" value="Ssirtuin_cat_dom"/>
</dbReference>
<dbReference type="InterPro" id="IPR003000">
    <property type="entry name" value="Sirtuin"/>
</dbReference>
<dbReference type="STRING" id="45357.A0A2V1AYY6"/>
<dbReference type="PANTHER" id="PTHR11085">
    <property type="entry name" value="NAD-DEPENDENT PROTEIN DEACYLASE SIRTUIN-5, MITOCHONDRIAL-RELATED"/>
    <property type="match status" value="1"/>
</dbReference>
<protein>
    <recommendedName>
        <fullName evidence="6">NAD-dependent protein deacetylase</fullName>
        <ecNumber evidence="6">2.3.1.286</ecNumber>
    </recommendedName>
</protein>
<dbReference type="GO" id="GO:0070403">
    <property type="term" value="F:NAD+ binding"/>
    <property type="evidence" value="ECO:0007669"/>
    <property type="project" value="UniProtKB-UniRule"/>
</dbReference>
<dbReference type="Gene3D" id="3.30.1600.10">
    <property type="entry name" value="SIR2/SIRT2 'Small Domain"/>
    <property type="match status" value="1"/>
</dbReference>
<evidence type="ECO:0000256" key="5">
    <source>
        <dbReference type="ARBA" id="ARBA00023027"/>
    </source>
</evidence>
<feature type="region of interest" description="Disordered" evidence="11">
    <location>
        <begin position="282"/>
        <end position="344"/>
    </location>
</feature>
<evidence type="ECO:0000313" key="14">
    <source>
        <dbReference type="Proteomes" id="UP000244309"/>
    </source>
</evidence>
<dbReference type="GO" id="GO:0005634">
    <property type="term" value="C:nucleus"/>
    <property type="evidence" value="ECO:0007669"/>
    <property type="project" value="TreeGrafter"/>
</dbReference>
<dbReference type="Proteomes" id="UP000244309">
    <property type="component" value="Unassembled WGS sequence"/>
</dbReference>
<evidence type="ECO:0000256" key="3">
    <source>
        <dbReference type="ARBA" id="ARBA00022723"/>
    </source>
</evidence>
<dbReference type="EMBL" id="PKFO01000010">
    <property type="protein sequence ID" value="PVH23098.1"/>
    <property type="molecule type" value="Genomic_DNA"/>
</dbReference>
<feature type="binding site" evidence="8">
    <location>
        <begin position="114"/>
        <end position="117"/>
    </location>
    <ligand>
        <name>NAD(+)</name>
        <dbReference type="ChEBI" id="CHEBI:57540"/>
    </ligand>
</feature>
<dbReference type="AlphaFoldDB" id="A0A2V1AYY6"/>
<dbReference type="Gene3D" id="3.40.50.1220">
    <property type="entry name" value="TPP-binding domain"/>
    <property type="match status" value="1"/>
</dbReference>
<dbReference type="InterPro" id="IPR050134">
    <property type="entry name" value="NAD-dep_sirtuin_deacylases"/>
</dbReference>
<feature type="binding site" evidence="8">
    <location>
        <begin position="235"/>
        <end position="237"/>
    </location>
    <ligand>
        <name>NAD(+)</name>
        <dbReference type="ChEBI" id="CHEBI:57540"/>
    </ligand>
</feature>
<dbReference type="VEuPathDB" id="FungiDB:CXQ85_002825"/>
<keyword evidence="5 6" id="KW-0520">NAD</keyword>
<proteinExistence type="inferred from homology"/>
<keyword evidence="14" id="KW-1185">Reference proteome</keyword>